<sequence length="168" mass="19083">MYLSNLQLIMMSEVNQQQSTGYELTKLLLDKGWKASHQQIYRDMSKLEKLGLVSLEEVPQSGKPDKKLYLLTSTGKEQLTNALDSEPSISRIQDEALVHLFLANSYYFEQLKNLLSDQITTMSNQAKKTDILSALAVSRELNHLKSEYDWTVQVLQELTLKDGSIKAA</sequence>
<evidence type="ECO:0000259" key="1">
    <source>
        <dbReference type="Pfam" id="PF03551"/>
    </source>
</evidence>
<evidence type="ECO:0000313" key="3">
    <source>
        <dbReference type="Proteomes" id="UP001157138"/>
    </source>
</evidence>
<organism evidence="2 3">
    <name type="scientific">Vibrio zhanjiangensis</name>
    <dbReference type="NCBI Taxonomy" id="1046128"/>
    <lineage>
        <taxon>Bacteria</taxon>
        <taxon>Pseudomonadati</taxon>
        <taxon>Pseudomonadota</taxon>
        <taxon>Gammaproteobacteria</taxon>
        <taxon>Vibrionales</taxon>
        <taxon>Vibrionaceae</taxon>
        <taxon>Vibrio</taxon>
    </lineage>
</organism>
<dbReference type="EMBL" id="BSPW01000059">
    <property type="protein sequence ID" value="GLT18908.1"/>
    <property type="molecule type" value="Genomic_DNA"/>
</dbReference>
<dbReference type="InterPro" id="IPR005149">
    <property type="entry name" value="Tscrpt_reg_PadR_N"/>
</dbReference>
<keyword evidence="3" id="KW-1185">Reference proteome</keyword>
<dbReference type="Proteomes" id="UP001157138">
    <property type="component" value="Unassembled WGS sequence"/>
</dbReference>
<feature type="domain" description="Transcription regulator PadR N-terminal" evidence="1">
    <location>
        <begin position="14"/>
        <end position="80"/>
    </location>
</feature>
<protein>
    <submittedName>
        <fullName evidence="2">Transcriptional regulator</fullName>
    </submittedName>
</protein>
<comment type="caution">
    <text evidence="2">The sequence shown here is derived from an EMBL/GenBank/DDBJ whole genome shotgun (WGS) entry which is preliminary data.</text>
</comment>
<name>A0ABQ6F098_9VIBR</name>
<gene>
    <name evidence="2" type="ORF">GCM10007938_26900</name>
</gene>
<dbReference type="Gene3D" id="1.10.10.10">
    <property type="entry name" value="Winged helix-like DNA-binding domain superfamily/Winged helix DNA-binding domain"/>
    <property type="match status" value="1"/>
</dbReference>
<reference evidence="3" key="1">
    <citation type="journal article" date="2019" name="Int. J. Syst. Evol. Microbiol.">
        <title>The Global Catalogue of Microorganisms (GCM) 10K type strain sequencing project: providing services to taxonomists for standard genome sequencing and annotation.</title>
        <authorList>
            <consortium name="The Broad Institute Genomics Platform"/>
            <consortium name="The Broad Institute Genome Sequencing Center for Infectious Disease"/>
            <person name="Wu L."/>
            <person name="Ma J."/>
        </authorList>
    </citation>
    <scope>NUCLEOTIDE SEQUENCE [LARGE SCALE GENOMIC DNA]</scope>
    <source>
        <strain evidence="3">NBRC 108723</strain>
    </source>
</reference>
<proteinExistence type="predicted"/>
<dbReference type="SUPFAM" id="SSF46785">
    <property type="entry name" value="Winged helix' DNA-binding domain"/>
    <property type="match status" value="1"/>
</dbReference>
<dbReference type="InterPro" id="IPR036390">
    <property type="entry name" value="WH_DNA-bd_sf"/>
</dbReference>
<evidence type="ECO:0000313" key="2">
    <source>
        <dbReference type="EMBL" id="GLT18908.1"/>
    </source>
</evidence>
<dbReference type="RefSeq" id="WP_284192778.1">
    <property type="nucleotide sequence ID" value="NZ_BSPW01000059.1"/>
</dbReference>
<dbReference type="PANTHER" id="PTHR43252:SF4">
    <property type="entry name" value="TRANSCRIPTIONAL REGULATORY PROTEIN"/>
    <property type="match status" value="1"/>
</dbReference>
<dbReference type="PANTHER" id="PTHR43252">
    <property type="entry name" value="TRANSCRIPTIONAL REGULATOR YQJI"/>
    <property type="match status" value="1"/>
</dbReference>
<dbReference type="InterPro" id="IPR036388">
    <property type="entry name" value="WH-like_DNA-bd_sf"/>
</dbReference>
<dbReference type="Pfam" id="PF03551">
    <property type="entry name" value="PadR"/>
    <property type="match status" value="1"/>
</dbReference>
<accession>A0ABQ6F098</accession>